<dbReference type="PANTHER" id="PTHR46268">
    <property type="entry name" value="STRESS RESPONSE PROTEIN NHAX"/>
    <property type="match status" value="1"/>
</dbReference>
<dbReference type="PANTHER" id="PTHR46268:SF6">
    <property type="entry name" value="UNIVERSAL STRESS PROTEIN UP12"/>
    <property type="match status" value="1"/>
</dbReference>
<sequence>MRTTSDWPIVVGIDGSPEASHALRYAVREAERQGCYLWLVNAIHEIVPLAPMWPLLTSDTLVDVGHELLAEAQTVVEELSSSRVSVRVQAALGPAVDVLAAAGEHARLIVLGHRSPALMERIFTGSTTFGVAARASCPVLSVPRDFDADREHGIVVAAVDGTEISPHVLDRAFTIAAERSARLEIVHCWRLDPFYSYLIDEWSVQDEWRGHTSEVIDRLVEEASSTHPSVSFERWLEYADVTDTLVRHSKDADVLILGRHGHGTRPSALVAAVLGSVTRAVLHHAHCPVEVVPAPRPAEAHDEAPLPSPARVPEPADVIDT</sequence>
<dbReference type="RefSeq" id="WP_047233290.1">
    <property type="nucleotide sequence ID" value="NZ_JNBQ01000016.1"/>
</dbReference>
<proteinExistence type="inferred from homology"/>
<dbReference type="Gene3D" id="3.40.50.620">
    <property type="entry name" value="HUPs"/>
    <property type="match status" value="2"/>
</dbReference>
<dbReference type="CDD" id="cd00293">
    <property type="entry name" value="USP-like"/>
    <property type="match status" value="1"/>
</dbReference>
<dbReference type="PATRIC" id="fig|264251.5.peg.2654"/>
<evidence type="ECO:0000256" key="1">
    <source>
        <dbReference type="ARBA" id="ARBA00008791"/>
    </source>
</evidence>
<gene>
    <name evidence="4" type="ORF">FB00_13060</name>
</gene>
<comment type="caution">
    <text evidence="4">The sequence shown here is derived from an EMBL/GenBank/DDBJ whole genome shotgun (WGS) entry which is preliminary data.</text>
</comment>
<dbReference type="Proteomes" id="UP000035265">
    <property type="component" value="Unassembled WGS sequence"/>
</dbReference>
<dbReference type="InterPro" id="IPR006016">
    <property type="entry name" value="UspA"/>
</dbReference>
<reference evidence="4 5" key="1">
    <citation type="submission" date="2014-05" db="EMBL/GenBank/DDBJ databases">
        <title>Cellulosimicrobium funkei U11 genome.</title>
        <authorList>
            <person name="Hu C."/>
            <person name="Gong Y."/>
            <person name="Wan W."/>
            <person name="Jiang M."/>
        </authorList>
    </citation>
    <scope>NUCLEOTIDE SEQUENCE [LARGE SCALE GENOMIC DNA]</scope>
    <source>
        <strain evidence="4 5">U11</strain>
    </source>
</reference>
<dbReference type="STRING" id="264251.FB00_13060"/>
<evidence type="ECO:0000313" key="4">
    <source>
        <dbReference type="EMBL" id="KLN34338.1"/>
    </source>
</evidence>
<dbReference type="InterPro" id="IPR014729">
    <property type="entry name" value="Rossmann-like_a/b/a_fold"/>
</dbReference>
<dbReference type="Pfam" id="PF00582">
    <property type="entry name" value="Usp"/>
    <property type="match status" value="2"/>
</dbReference>
<feature type="region of interest" description="Disordered" evidence="2">
    <location>
        <begin position="298"/>
        <end position="321"/>
    </location>
</feature>
<dbReference type="SUPFAM" id="SSF52402">
    <property type="entry name" value="Adenine nucleotide alpha hydrolases-like"/>
    <property type="match status" value="2"/>
</dbReference>
<protein>
    <recommendedName>
        <fullName evidence="3">UspA domain-containing protein</fullName>
    </recommendedName>
</protein>
<evidence type="ECO:0000259" key="3">
    <source>
        <dbReference type="Pfam" id="PF00582"/>
    </source>
</evidence>
<dbReference type="EMBL" id="JNBQ01000016">
    <property type="protein sequence ID" value="KLN34338.1"/>
    <property type="molecule type" value="Genomic_DNA"/>
</dbReference>
<dbReference type="InterPro" id="IPR006015">
    <property type="entry name" value="Universal_stress_UspA"/>
</dbReference>
<dbReference type="PRINTS" id="PR01438">
    <property type="entry name" value="UNVRSLSTRESS"/>
</dbReference>
<evidence type="ECO:0000256" key="2">
    <source>
        <dbReference type="SAM" id="MobiDB-lite"/>
    </source>
</evidence>
<evidence type="ECO:0000313" key="5">
    <source>
        <dbReference type="Proteomes" id="UP000035265"/>
    </source>
</evidence>
<organism evidence="4 5">
    <name type="scientific">Cellulosimicrobium funkei</name>
    <dbReference type="NCBI Taxonomy" id="264251"/>
    <lineage>
        <taxon>Bacteria</taxon>
        <taxon>Bacillati</taxon>
        <taxon>Actinomycetota</taxon>
        <taxon>Actinomycetes</taxon>
        <taxon>Micrococcales</taxon>
        <taxon>Promicromonosporaceae</taxon>
        <taxon>Cellulosimicrobium</taxon>
    </lineage>
</organism>
<feature type="domain" description="UspA" evidence="3">
    <location>
        <begin position="155"/>
        <end position="293"/>
    </location>
</feature>
<keyword evidence="5" id="KW-1185">Reference proteome</keyword>
<dbReference type="AlphaFoldDB" id="A0A0H2KMD9"/>
<feature type="domain" description="UspA" evidence="3">
    <location>
        <begin position="9"/>
        <end position="143"/>
    </location>
</feature>
<comment type="similarity">
    <text evidence="1">Belongs to the universal stress protein A family.</text>
</comment>
<name>A0A0H2KMD9_9MICO</name>
<accession>A0A0H2KMD9</accession>